<reference evidence="24" key="1">
    <citation type="submission" date="2016-04" db="UniProtKB">
        <authorList>
            <consortium name="WormBaseParasite"/>
        </authorList>
    </citation>
    <scope>IDENTIFICATION</scope>
</reference>
<organism evidence="24">
    <name type="scientific">Hydatigena taeniaeformis</name>
    <name type="common">Feline tapeworm</name>
    <name type="synonym">Taenia taeniaeformis</name>
    <dbReference type="NCBI Taxonomy" id="6205"/>
    <lineage>
        <taxon>Eukaryota</taxon>
        <taxon>Metazoa</taxon>
        <taxon>Spiralia</taxon>
        <taxon>Lophotrochozoa</taxon>
        <taxon>Platyhelminthes</taxon>
        <taxon>Cestoda</taxon>
        <taxon>Eucestoda</taxon>
        <taxon>Cyclophyllidea</taxon>
        <taxon>Taeniidae</taxon>
        <taxon>Hydatigera</taxon>
    </lineage>
</organism>
<keyword evidence="13 19" id="KW-1133">Transmembrane helix</keyword>
<dbReference type="PROSITE" id="PS00973">
    <property type="entry name" value="USP_2"/>
    <property type="match status" value="1"/>
</dbReference>
<dbReference type="CDD" id="cd02659">
    <property type="entry name" value="peptidase_C19C"/>
    <property type="match status" value="1"/>
</dbReference>
<dbReference type="SUPFAM" id="SSF54001">
    <property type="entry name" value="Cysteine proteinases"/>
    <property type="match status" value="1"/>
</dbReference>
<dbReference type="GO" id="GO:0006457">
    <property type="term" value="P:protein folding"/>
    <property type="evidence" value="ECO:0007669"/>
    <property type="project" value="InterPro"/>
</dbReference>
<dbReference type="InterPro" id="IPR001580">
    <property type="entry name" value="Calret/calnex"/>
</dbReference>
<dbReference type="Gene3D" id="2.60.210.10">
    <property type="entry name" value="Apoptosis, Tumor Necrosis Factor Receptor Associated Protein 2, Chain A"/>
    <property type="match status" value="1"/>
</dbReference>
<dbReference type="PROSITE" id="PS50235">
    <property type="entry name" value="USP_3"/>
    <property type="match status" value="1"/>
</dbReference>
<dbReference type="Pfam" id="PF12436">
    <property type="entry name" value="USP7_ICP0_bdg"/>
    <property type="match status" value="1"/>
</dbReference>
<keyword evidence="7" id="KW-0645">Protease</keyword>
<dbReference type="SUPFAM" id="SSF49599">
    <property type="entry name" value="TRAF domain-like"/>
    <property type="match status" value="1"/>
</dbReference>
<keyword evidence="11" id="KW-0788">Thiol protease</keyword>
<dbReference type="Pfam" id="PF00443">
    <property type="entry name" value="UCH"/>
    <property type="match status" value="1"/>
</dbReference>
<dbReference type="InterPro" id="IPR001394">
    <property type="entry name" value="Peptidase_C19_UCH"/>
</dbReference>
<comment type="subcellular location">
    <subcellularLocation>
        <location evidence="2">Endoplasmic reticulum membrane</location>
        <topology evidence="2">Single-pass type I membrane protein</topology>
    </subcellularLocation>
</comment>
<evidence type="ECO:0000256" key="6">
    <source>
        <dbReference type="ARBA" id="ARBA00021393"/>
    </source>
</evidence>
<evidence type="ECO:0000256" key="10">
    <source>
        <dbReference type="ARBA" id="ARBA00022801"/>
    </source>
</evidence>
<dbReference type="FunFam" id="2.10.250.10:FF:000001">
    <property type="entry name" value="Calnexin homolog"/>
    <property type="match status" value="1"/>
</dbReference>
<feature type="compositionally biased region" description="Acidic residues" evidence="18">
    <location>
        <begin position="1727"/>
        <end position="1748"/>
    </location>
</feature>
<sequence>MLVFICAIIEVNTTSDLVQELEVIAIKMPVKDLVGQGDYRTEDAMDVDSNTNVNKAADPAHPPLQSTLNHGHLKQSNVSDPQIEELSIDEDDPARPSGKIDYTFDGIEDPRSFDIKKELRLLSDPVTIRCLPWRILLVFVPVCQRSTMGMFLQCNDNSTTTNWTCGARAKLELLSQTRSLSKTHTIMHSFAAKENDWGYQAFISYEELFNPENGYVVNKKLRARIQVEADAPHGTEWDSKKFTGFVGLKNQGATCYLNSVLQALYCTNALRKAVFQMPTESDEISTSVPLALQRTFFDLQCSDKAVGTEKLTRSFGWTTWDSFMQHDAQELCRVLLDNMECKMKGTDVEAIIPKLFCGKMISYIRCKDVAYESKREEQFYDIQLKVKGNCDVHDAFKEYVQVETLDSDNKYDAGTFGLQDAEKGIKFLRFPPVLYLQLMRFQYDFVSNSNVKINDRFEFPYDLDLSDYLVQDVENMEEEPRYTKYFLQAVLVHSGDHHGGHYVVYINPRGDNKWYQFDDDVVSSCRPKDAIEMNYGNSDDPLCRASSNAYMLVYIACDAREEVLCPVTDDMIPFSLSNRFHEEHSVEEKERRVKDHAHEFATINILLDEDFYGFEGPELLRINEIPIRSLRIHRQELSESKLIDAIGDFLQWSTQKFHLWRAICQKSTCCVEFSRKITTELSSDGVLTLWARRREQAIWVGGPASDCNLCFFKYFDPNICTLCYCGHADLPTSASVEALPALLNKRVGLPPTTPLIFYRQDNAQLPKPVELAVLSRKLKHGEIIYFHVCLCHFIYASSLQPSRRHQWRHELPNVSLHLRKVAINGHSPSEPQKSLPLSEAFVHYFVSSSLMVDILLVDKLRKSDPGILIRVSPELSYWEFAKLAAGYLSGRLDHLQFFASHPPPTSGTGVNAAANKTSNVSAQDLHVTATNPSPLSGDPGNGNSFSPSGGASLVSEQSLAAKASGFAGASANLISALASAAHQGLVREPPGPPVPSGTKANLRDFLSLPSTVSAITVQCTTPASVASQDRPSLCVSRYSSIPRAIPSPFSNHTLHVPAPRRVYYAHTALPVSQLECLKQIQVAFFGPKLTDRLDLGLSVPSSGTVTDILAEVRSHITLSGSGKLRLMEIRLNRIFQIYEENYPLERIDDAMMVLQSDINENLRTGLRVEEVPQDEENLQQDDLVINAAHYNKALNDTFGVPFTVRLRNGESYSDVKKRIRERLDVVNDKEFDAWNFALVFRNKFIAIPDENSVYVDTVALTRDTCLGPKPWLVLFSLHVPRMVLSTATKEGVDASISKYEGKWSIEVPLTSAVENDYCLVLKSEGKHHAISVDLGRDFAFDKDEFVVQYEVKFMNKLTCGGAYIKLLSASPNLNLLHFIFRHENPKTGVIQEKHMDKPTTTLESLFTDGKTHLFTCVTRFDNSFEVYVDQSLIKSGNLLSDFTPPVNPPAEINDPNDKKPETWDERERIPDPDAKRPDDWDESAPQFIIDEDATMPEGWLADTPKLIPDPKAERPSDWNTETDGEWEAPMIDNPDCQSAPGCGPWEKPKKLNPNYRGKWSPPMIANPKFDGIWKPKRIPNPDYFEDKHPYRMAPIRALGLELWSMTAEIAFDNFYIGTSKKGADKFAAETWVLKQKAEEQSRADGRSVFNAAVEMISEKPWHAAACIAIGLLSLGLFFCWCCRSPVAKDDADYKKTDEPVPDSSPEEFDLNVSTEVDAERSGSDVDKGEEEQEDEDGGDADEEQEVEEELTKPLTTRQRTRKE</sequence>
<dbReference type="GO" id="GO:0036503">
    <property type="term" value="P:ERAD pathway"/>
    <property type="evidence" value="ECO:0007669"/>
    <property type="project" value="TreeGrafter"/>
</dbReference>
<dbReference type="InterPro" id="IPR013320">
    <property type="entry name" value="ConA-like_dom_sf"/>
</dbReference>
<dbReference type="STRING" id="6205.A0A158REG0"/>
<dbReference type="Gene3D" id="2.60.120.200">
    <property type="match status" value="2"/>
</dbReference>
<dbReference type="GO" id="GO:0005789">
    <property type="term" value="C:endoplasmic reticulum membrane"/>
    <property type="evidence" value="ECO:0007669"/>
    <property type="project" value="UniProtKB-SubCell"/>
</dbReference>
<feature type="region of interest" description="Disordered" evidence="18">
    <location>
        <begin position="1691"/>
        <end position="1763"/>
    </location>
</feature>
<dbReference type="OrthoDB" id="289038at2759"/>
<feature type="compositionally biased region" description="Low complexity" evidence="18">
    <location>
        <begin position="936"/>
        <end position="949"/>
    </location>
</feature>
<evidence type="ECO:0000256" key="4">
    <source>
        <dbReference type="ARBA" id="ARBA00010983"/>
    </source>
</evidence>
<dbReference type="PROSITE" id="PS50144">
    <property type="entry name" value="MATH"/>
    <property type="match status" value="1"/>
</dbReference>
<feature type="compositionally biased region" description="Basic and acidic residues" evidence="18">
    <location>
        <begin position="1455"/>
        <end position="1478"/>
    </location>
</feature>
<evidence type="ECO:0000256" key="16">
    <source>
        <dbReference type="ARBA" id="ARBA00031500"/>
    </source>
</evidence>
<evidence type="ECO:0000313" key="22">
    <source>
        <dbReference type="EMBL" id="VDM31573.1"/>
    </source>
</evidence>
<feature type="domain" description="USP" evidence="21">
    <location>
        <begin position="246"/>
        <end position="557"/>
    </location>
</feature>
<evidence type="ECO:0000259" key="21">
    <source>
        <dbReference type="PROSITE" id="PS50235"/>
    </source>
</evidence>
<keyword evidence="12" id="KW-0256">Endoplasmic reticulum</keyword>
<comment type="similarity">
    <text evidence="4">Belongs to the calreticulin family.</text>
</comment>
<comment type="catalytic activity">
    <reaction evidence="1">
        <text>Thiol-dependent hydrolysis of ester, thioester, amide, peptide and isopeptide bonds formed by the C-terminal Gly of ubiquitin (a 76-residue protein attached to proteins as an intracellular targeting signal).</text>
        <dbReference type="EC" id="3.4.19.12"/>
    </reaction>
</comment>
<dbReference type="InterPro" id="IPR018200">
    <property type="entry name" value="USP_CS"/>
</dbReference>
<evidence type="ECO:0000256" key="14">
    <source>
        <dbReference type="ARBA" id="ARBA00023136"/>
    </source>
</evidence>
<dbReference type="SUPFAM" id="SSF49899">
    <property type="entry name" value="Concanavalin A-like lectins/glucanases"/>
    <property type="match status" value="1"/>
</dbReference>
<feature type="compositionally biased region" description="Polar residues" evidence="18">
    <location>
        <begin position="64"/>
        <end position="76"/>
    </location>
</feature>
<dbReference type="GO" id="GO:0005509">
    <property type="term" value="F:calcium ion binding"/>
    <property type="evidence" value="ECO:0007669"/>
    <property type="project" value="InterPro"/>
</dbReference>
<evidence type="ECO:0000256" key="7">
    <source>
        <dbReference type="ARBA" id="ARBA00022670"/>
    </source>
</evidence>
<keyword evidence="9" id="KW-0833">Ubl conjugation pathway</keyword>
<keyword evidence="10" id="KW-0378">Hydrolase</keyword>
<dbReference type="Pfam" id="PF22486">
    <property type="entry name" value="MATH_2"/>
    <property type="match status" value="1"/>
</dbReference>
<evidence type="ECO:0000256" key="3">
    <source>
        <dbReference type="ARBA" id="ARBA00009085"/>
    </source>
</evidence>
<evidence type="ECO:0000259" key="20">
    <source>
        <dbReference type="PROSITE" id="PS50144"/>
    </source>
</evidence>
<evidence type="ECO:0000256" key="11">
    <source>
        <dbReference type="ARBA" id="ARBA00022807"/>
    </source>
</evidence>
<dbReference type="InterPro" id="IPR038765">
    <property type="entry name" value="Papain-like_cys_pep_sf"/>
</dbReference>
<dbReference type="Gene3D" id="3.90.70.10">
    <property type="entry name" value="Cysteine proteinases"/>
    <property type="match status" value="1"/>
</dbReference>
<dbReference type="InterPro" id="IPR024729">
    <property type="entry name" value="USP7_ICP0-binding_dom"/>
</dbReference>
<keyword evidence="8 19" id="KW-0812">Transmembrane</keyword>
<proteinExistence type="inferred from homology"/>
<dbReference type="EMBL" id="UYWX01020354">
    <property type="protein sequence ID" value="VDM31573.1"/>
    <property type="molecule type" value="Genomic_DNA"/>
</dbReference>
<evidence type="ECO:0000256" key="1">
    <source>
        <dbReference type="ARBA" id="ARBA00000707"/>
    </source>
</evidence>
<dbReference type="Gene3D" id="3.10.20.90">
    <property type="entry name" value="Phosphatidylinositol 3-kinase Catalytic Subunit, Chain A, domain 1"/>
    <property type="match status" value="1"/>
</dbReference>
<accession>A0A158REG0</accession>
<dbReference type="Gene3D" id="2.10.250.10">
    <property type="entry name" value="Calreticulin/calnexin, P domain"/>
    <property type="match status" value="1"/>
</dbReference>
<dbReference type="WBParaSite" id="TTAC_0000724201-mRNA-1">
    <property type="protein sequence ID" value="TTAC_0000724201-mRNA-1"/>
    <property type="gene ID" value="TTAC_0000724201"/>
</dbReference>
<evidence type="ECO:0000256" key="9">
    <source>
        <dbReference type="ARBA" id="ARBA00022786"/>
    </source>
</evidence>
<dbReference type="Pfam" id="PF00262">
    <property type="entry name" value="Calreticulin"/>
    <property type="match status" value="1"/>
</dbReference>
<evidence type="ECO:0000313" key="23">
    <source>
        <dbReference type="Proteomes" id="UP000274429"/>
    </source>
</evidence>
<evidence type="ECO:0000256" key="19">
    <source>
        <dbReference type="SAM" id="Phobius"/>
    </source>
</evidence>
<dbReference type="InterPro" id="IPR008974">
    <property type="entry name" value="TRAF-like"/>
</dbReference>
<evidence type="ECO:0000256" key="8">
    <source>
        <dbReference type="ARBA" id="ARBA00022692"/>
    </source>
</evidence>
<evidence type="ECO:0000256" key="2">
    <source>
        <dbReference type="ARBA" id="ARBA00004115"/>
    </source>
</evidence>
<dbReference type="PRINTS" id="PR00626">
    <property type="entry name" value="CALRETICULIN"/>
</dbReference>
<evidence type="ECO:0000256" key="12">
    <source>
        <dbReference type="ARBA" id="ARBA00022824"/>
    </source>
</evidence>
<reference evidence="22 23" key="2">
    <citation type="submission" date="2018-11" db="EMBL/GenBank/DDBJ databases">
        <authorList>
            <consortium name="Pathogen Informatics"/>
        </authorList>
    </citation>
    <scope>NUCLEOTIDE SEQUENCE [LARGE SCALE GENOMIC DNA]</scope>
</reference>
<feature type="region of interest" description="Disordered" evidence="18">
    <location>
        <begin position="1444"/>
        <end position="1482"/>
    </location>
</feature>
<dbReference type="PROSITE" id="PS00972">
    <property type="entry name" value="USP_1"/>
    <property type="match status" value="1"/>
</dbReference>
<dbReference type="GO" id="GO:0004843">
    <property type="term" value="F:cysteine-type deubiquitinase activity"/>
    <property type="evidence" value="ECO:0007669"/>
    <property type="project" value="UniProtKB-EC"/>
</dbReference>
<keyword evidence="14 19" id="KW-0472">Membrane</keyword>
<name>A0A158REG0_HYDTA</name>
<dbReference type="InterPro" id="IPR029346">
    <property type="entry name" value="USP_C"/>
</dbReference>
<evidence type="ECO:0000256" key="18">
    <source>
        <dbReference type="SAM" id="MobiDB-lite"/>
    </source>
</evidence>
<feature type="transmembrane region" description="Helical" evidence="19">
    <location>
        <begin position="1661"/>
        <end position="1681"/>
    </location>
</feature>
<dbReference type="PANTHER" id="PTHR11073">
    <property type="entry name" value="CALRETICULIN AND CALNEXIN"/>
    <property type="match status" value="1"/>
</dbReference>
<dbReference type="Proteomes" id="UP000274429">
    <property type="component" value="Unassembled WGS sequence"/>
</dbReference>
<feature type="compositionally biased region" description="Basic and acidic residues" evidence="18">
    <location>
        <begin position="1717"/>
        <end position="1726"/>
    </location>
</feature>
<feature type="region of interest" description="Disordered" evidence="18">
    <location>
        <begin position="51"/>
        <end position="76"/>
    </location>
</feature>
<feature type="domain" description="MATH" evidence="20">
    <location>
        <begin position="97"/>
        <end position="227"/>
    </location>
</feature>
<evidence type="ECO:0000256" key="13">
    <source>
        <dbReference type="ARBA" id="ARBA00022989"/>
    </source>
</evidence>
<dbReference type="EC" id="3.4.19.12" evidence="5"/>
<dbReference type="SUPFAM" id="SSF63887">
    <property type="entry name" value="P-domain of calnexin/calreticulin"/>
    <property type="match status" value="1"/>
</dbReference>
<dbReference type="GO" id="GO:0016579">
    <property type="term" value="P:protein deubiquitination"/>
    <property type="evidence" value="ECO:0007669"/>
    <property type="project" value="InterPro"/>
</dbReference>
<evidence type="ECO:0000313" key="24">
    <source>
        <dbReference type="WBParaSite" id="TTAC_0000724201-mRNA-1"/>
    </source>
</evidence>
<dbReference type="InterPro" id="IPR002083">
    <property type="entry name" value="MATH/TRAF_dom"/>
</dbReference>
<evidence type="ECO:0000256" key="15">
    <source>
        <dbReference type="ARBA" id="ARBA00023186"/>
    </source>
</evidence>
<dbReference type="PANTHER" id="PTHR11073:SF1">
    <property type="entry name" value="CALNEXIN 14D-RELATED"/>
    <property type="match status" value="1"/>
</dbReference>
<evidence type="ECO:0000256" key="5">
    <source>
        <dbReference type="ARBA" id="ARBA00012759"/>
    </source>
</evidence>
<dbReference type="Pfam" id="PF14533">
    <property type="entry name" value="USP7_C2"/>
    <property type="match status" value="1"/>
</dbReference>
<keyword evidence="15" id="KW-0143">Chaperone</keyword>
<evidence type="ECO:0000256" key="17">
    <source>
        <dbReference type="ARBA" id="ARBA00031508"/>
    </source>
</evidence>
<protein>
    <recommendedName>
        <fullName evidence="6">Ubiquitin carboxyl-terminal hydrolase 7</fullName>
        <ecNumber evidence="5">3.4.19.12</ecNumber>
    </recommendedName>
    <alternativeName>
        <fullName evidence="17">Ubiquitin thioesterase 7</fullName>
    </alternativeName>
    <alternativeName>
        <fullName evidence="16">Ubiquitin-specific-processing protease 7</fullName>
    </alternativeName>
</protein>
<dbReference type="GO" id="GO:0051082">
    <property type="term" value="F:unfolded protein binding"/>
    <property type="evidence" value="ECO:0007669"/>
    <property type="project" value="InterPro"/>
</dbReference>
<dbReference type="InterPro" id="IPR028889">
    <property type="entry name" value="USP"/>
</dbReference>
<dbReference type="FunFam" id="3.90.70.10:FF:000044">
    <property type="entry name" value="Ubiquitin carboxyl-terminal hydrolase 13"/>
    <property type="match status" value="1"/>
</dbReference>
<dbReference type="InterPro" id="IPR009033">
    <property type="entry name" value="Calreticulin/calnexin_P_dom_sf"/>
</dbReference>
<gene>
    <name evidence="22" type="ORF">TTAC_LOCUS7227</name>
</gene>
<feature type="region of interest" description="Disordered" evidence="18">
    <location>
        <begin position="928"/>
        <end position="949"/>
    </location>
</feature>
<keyword evidence="23" id="KW-1185">Reference proteome</keyword>
<comment type="similarity">
    <text evidence="3">Belongs to the peptidase C19 family.</text>
</comment>